<evidence type="ECO:0000313" key="2">
    <source>
        <dbReference type="Proteomes" id="UP001432222"/>
    </source>
</evidence>
<evidence type="ECO:0008006" key="3">
    <source>
        <dbReference type="Google" id="ProtNLM"/>
    </source>
</evidence>
<protein>
    <recommendedName>
        <fullName evidence="3">WD40 repeat protein</fullName>
    </recommendedName>
</protein>
<gene>
    <name evidence="1" type="ORF">OHA16_04190</name>
</gene>
<dbReference type="Proteomes" id="UP001432222">
    <property type="component" value="Chromosome"/>
</dbReference>
<dbReference type="SUPFAM" id="SSF50969">
    <property type="entry name" value="YVTN repeat-like/Quinoprotein amine dehydrogenase"/>
    <property type="match status" value="1"/>
</dbReference>
<reference evidence="1" key="1">
    <citation type="submission" date="2022-10" db="EMBL/GenBank/DDBJ databases">
        <title>The complete genomes of actinobacterial strains from the NBC collection.</title>
        <authorList>
            <person name="Joergensen T.S."/>
            <person name="Alvarez Arevalo M."/>
            <person name="Sterndorff E.B."/>
            <person name="Faurdal D."/>
            <person name="Vuksanovic O."/>
            <person name="Mourched A.-S."/>
            <person name="Charusanti P."/>
            <person name="Shaw S."/>
            <person name="Blin K."/>
            <person name="Weber T."/>
        </authorList>
    </citation>
    <scope>NUCLEOTIDE SEQUENCE</scope>
    <source>
        <strain evidence="1">NBC_00222</strain>
    </source>
</reference>
<dbReference type="RefSeq" id="WP_328953319.1">
    <property type="nucleotide sequence ID" value="NZ_CP108110.1"/>
</dbReference>
<dbReference type="Gene3D" id="2.120.10.30">
    <property type="entry name" value="TolB, C-terminal domain"/>
    <property type="match status" value="1"/>
</dbReference>
<dbReference type="EMBL" id="CP108110">
    <property type="protein sequence ID" value="WUQ82253.1"/>
    <property type="molecule type" value="Genomic_DNA"/>
</dbReference>
<dbReference type="InterPro" id="IPR011044">
    <property type="entry name" value="Quino_amine_DH_bsu"/>
</dbReference>
<dbReference type="InterPro" id="IPR011042">
    <property type="entry name" value="6-blade_b-propeller_TolB-like"/>
</dbReference>
<sequence>MSDADTGEPVEVAGLPGRPEAVPLALSWDGAHLLVRTGPEDRPDRDLVLLGLGTGERRVFDADVDGLVEQAALSPDGRSMATLADEDGVRVGVTDLATGARKPLWSAEGWRSDAGVAWSPDGSLLAVGFIDEEEDRTDTVVLSVADGSVLARYEGLGAPGSPNGVWTGERELLLIEEFSDETVPPLFLHDVATGAVRRFDRAPGQVGGVSAVAAGRLVQRLPGGLFGCALDGSDPRPVLGLPPTYEVGFFDVSGAFQPR</sequence>
<evidence type="ECO:0000313" key="1">
    <source>
        <dbReference type="EMBL" id="WUQ82253.1"/>
    </source>
</evidence>
<name>A0ABZ1TU57_9ACTN</name>
<proteinExistence type="predicted"/>
<accession>A0ABZ1TU57</accession>
<keyword evidence="2" id="KW-1185">Reference proteome</keyword>
<organism evidence="1 2">
    <name type="scientific">Kitasatospora purpeofusca</name>
    <dbReference type="NCBI Taxonomy" id="67352"/>
    <lineage>
        <taxon>Bacteria</taxon>
        <taxon>Bacillati</taxon>
        <taxon>Actinomycetota</taxon>
        <taxon>Actinomycetes</taxon>
        <taxon>Kitasatosporales</taxon>
        <taxon>Streptomycetaceae</taxon>
        <taxon>Kitasatospora</taxon>
    </lineage>
</organism>